<evidence type="ECO:0000256" key="2">
    <source>
        <dbReference type="ARBA" id="ARBA00022649"/>
    </source>
</evidence>
<dbReference type="InterPro" id="IPR035093">
    <property type="entry name" value="RelE/ParE_toxin_dom_sf"/>
</dbReference>
<keyword evidence="2" id="KW-1277">Toxin-antitoxin system</keyword>
<evidence type="ECO:0000313" key="4">
    <source>
        <dbReference type="Proteomes" id="UP000248897"/>
    </source>
</evidence>
<dbReference type="InterPro" id="IPR051803">
    <property type="entry name" value="TA_system_RelE-like_toxin"/>
</dbReference>
<evidence type="ECO:0000313" key="3">
    <source>
        <dbReference type="EMBL" id="SQI29016.1"/>
    </source>
</evidence>
<dbReference type="RefSeq" id="WP_373282281.1">
    <property type="nucleotide sequence ID" value="NZ_CAMITG010000007.1"/>
</dbReference>
<dbReference type="AlphaFoldDB" id="A0A2X4TNM4"/>
<evidence type="ECO:0000256" key="1">
    <source>
        <dbReference type="ARBA" id="ARBA00006226"/>
    </source>
</evidence>
<gene>
    <name evidence="3" type="ORF">NCTC12961_00027</name>
</gene>
<dbReference type="Gene3D" id="3.30.2310.20">
    <property type="entry name" value="RelE-like"/>
    <property type="match status" value="1"/>
</dbReference>
<sequence length="98" mass="11604">MITLKIKWLRKAASNFDDEYEWLYLESPQVATEFAREVFRLVSLLVTNPALGRAGRVMGTREIVMQTFPYLIPYRVKSNEIHILRIFHIRRRPPKGGW</sequence>
<proteinExistence type="inferred from homology"/>
<dbReference type="PANTHER" id="PTHR33755">
    <property type="entry name" value="TOXIN PARE1-RELATED"/>
    <property type="match status" value="1"/>
</dbReference>
<accession>A0A2X4TNM4</accession>
<dbReference type="Pfam" id="PF05016">
    <property type="entry name" value="ParE_toxin"/>
    <property type="match status" value="1"/>
</dbReference>
<reference evidence="3 4" key="1">
    <citation type="submission" date="2018-06" db="EMBL/GenBank/DDBJ databases">
        <authorList>
            <consortium name="Pathogen Informatics"/>
            <person name="Doyle S."/>
        </authorList>
    </citation>
    <scope>NUCLEOTIDE SEQUENCE [LARGE SCALE GENOMIC DNA]</scope>
    <source>
        <strain evidence="3 4">NCTC12961</strain>
    </source>
</reference>
<dbReference type="InterPro" id="IPR007712">
    <property type="entry name" value="RelE/ParE_toxin"/>
</dbReference>
<organism evidence="3 4">
    <name type="scientific">Serratia plymuthica</name>
    <dbReference type="NCBI Taxonomy" id="82996"/>
    <lineage>
        <taxon>Bacteria</taxon>
        <taxon>Pseudomonadati</taxon>
        <taxon>Pseudomonadota</taxon>
        <taxon>Gammaproteobacteria</taxon>
        <taxon>Enterobacterales</taxon>
        <taxon>Yersiniaceae</taxon>
        <taxon>Serratia</taxon>
    </lineage>
</organism>
<dbReference type="EMBL" id="LS483469">
    <property type="protein sequence ID" value="SQI29016.1"/>
    <property type="molecule type" value="Genomic_DNA"/>
</dbReference>
<name>A0A2X4TNM4_SERPL</name>
<protein>
    <submittedName>
        <fullName evidence="3">Plasmid stabilisation system protein</fullName>
    </submittedName>
</protein>
<dbReference type="Proteomes" id="UP000248897">
    <property type="component" value="Chromosome 1"/>
</dbReference>
<comment type="similarity">
    <text evidence="1">Belongs to the RelE toxin family.</text>
</comment>